<dbReference type="InterPro" id="IPR043519">
    <property type="entry name" value="NT_sf"/>
</dbReference>
<dbReference type="PANTHER" id="PTHR33571">
    <property type="entry name" value="SSL8005 PROTEIN"/>
    <property type="match status" value="1"/>
</dbReference>
<evidence type="ECO:0000256" key="5">
    <source>
        <dbReference type="ARBA" id="ARBA00022741"/>
    </source>
</evidence>
<dbReference type="InterPro" id="IPR052038">
    <property type="entry name" value="Type-VII_TA_antitoxin"/>
</dbReference>
<dbReference type="GO" id="GO:0016779">
    <property type="term" value="F:nucleotidyltransferase activity"/>
    <property type="evidence" value="ECO:0007669"/>
    <property type="project" value="UniProtKB-KW"/>
</dbReference>
<dbReference type="SUPFAM" id="SSF81301">
    <property type="entry name" value="Nucleotidyltransferase"/>
    <property type="match status" value="1"/>
</dbReference>
<keyword evidence="4" id="KW-0479">Metal-binding</keyword>
<reference evidence="9" key="1">
    <citation type="journal article" date="2020" name="mSystems">
        <title>Genome- and Community-Level Interaction Insights into Carbon Utilization and Element Cycling Functions of Hydrothermarchaeota in Hydrothermal Sediment.</title>
        <authorList>
            <person name="Zhou Z."/>
            <person name="Liu Y."/>
            <person name="Xu W."/>
            <person name="Pan J."/>
            <person name="Luo Z.H."/>
            <person name="Li M."/>
        </authorList>
    </citation>
    <scope>NUCLEOTIDE SEQUENCE [LARGE SCALE GENOMIC DNA]</scope>
    <source>
        <strain evidence="9">SpSt-876</strain>
    </source>
</reference>
<dbReference type="EMBL" id="DTLI01000167">
    <property type="protein sequence ID" value="HHS52614.1"/>
    <property type="molecule type" value="Genomic_DNA"/>
</dbReference>
<dbReference type="InterPro" id="IPR041633">
    <property type="entry name" value="Polbeta"/>
</dbReference>
<accession>A0A7C6EB09</accession>
<organism evidence="9">
    <name type="scientific">candidate division WOR-3 bacterium</name>
    <dbReference type="NCBI Taxonomy" id="2052148"/>
    <lineage>
        <taxon>Bacteria</taxon>
        <taxon>Bacteria division WOR-3</taxon>
    </lineage>
</organism>
<evidence type="ECO:0000256" key="1">
    <source>
        <dbReference type="ARBA" id="ARBA00001946"/>
    </source>
</evidence>
<gene>
    <name evidence="9" type="ORF">ENW73_07105</name>
</gene>
<evidence type="ECO:0000256" key="6">
    <source>
        <dbReference type="ARBA" id="ARBA00022840"/>
    </source>
</evidence>
<evidence type="ECO:0000259" key="8">
    <source>
        <dbReference type="Pfam" id="PF18765"/>
    </source>
</evidence>
<evidence type="ECO:0000256" key="3">
    <source>
        <dbReference type="ARBA" id="ARBA00022695"/>
    </source>
</evidence>
<evidence type="ECO:0000256" key="4">
    <source>
        <dbReference type="ARBA" id="ARBA00022723"/>
    </source>
</evidence>
<dbReference type="Pfam" id="PF18765">
    <property type="entry name" value="Polbeta"/>
    <property type="match status" value="1"/>
</dbReference>
<comment type="caution">
    <text evidence="9">The sequence shown here is derived from an EMBL/GenBank/DDBJ whole genome shotgun (WGS) entry which is preliminary data.</text>
</comment>
<dbReference type="GO" id="GO:0005524">
    <property type="term" value="F:ATP binding"/>
    <property type="evidence" value="ECO:0007669"/>
    <property type="project" value="UniProtKB-KW"/>
</dbReference>
<dbReference type="PANTHER" id="PTHR33571:SF12">
    <property type="entry name" value="BSL3053 PROTEIN"/>
    <property type="match status" value="1"/>
</dbReference>
<feature type="domain" description="Polymerase beta nucleotidyltransferase" evidence="8">
    <location>
        <begin position="11"/>
        <end position="100"/>
    </location>
</feature>
<comment type="cofactor">
    <cofactor evidence="1">
        <name>Mg(2+)</name>
        <dbReference type="ChEBI" id="CHEBI:18420"/>
    </cofactor>
</comment>
<protein>
    <submittedName>
        <fullName evidence="9">Nucleotidyltransferase</fullName>
    </submittedName>
</protein>
<keyword evidence="2 9" id="KW-0808">Transferase</keyword>
<evidence type="ECO:0000256" key="2">
    <source>
        <dbReference type="ARBA" id="ARBA00022679"/>
    </source>
</evidence>
<sequence>MKTKNTLTKEKIKKILLRNEHLLKRYKVESIAIFGSFVRNRPAKKSDIDLLVRFKEPTFRNYIGLHSELESIFHSKVDLVCIDALKQRIRPYILKEAEWLKS</sequence>
<keyword evidence="5" id="KW-0547">Nucleotide-binding</keyword>
<dbReference type="CDD" id="cd05403">
    <property type="entry name" value="NT_KNTase_like"/>
    <property type="match status" value="1"/>
</dbReference>
<dbReference type="Gene3D" id="3.30.460.10">
    <property type="entry name" value="Beta Polymerase, domain 2"/>
    <property type="match status" value="1"/>
</dbReference>
<keyword evidence="7" id="KW-0460">Magnesium</keyword>
<name>A0A7C6EB09_UNCW3</name>
<evidence type="ECO:0000256" key="7">
    <source>
        <dbReference type="ARBA" id="ARBA00022842"/>
    </source>
</evidence>
<dbReference type="AlphaFoldDB" id="A0A7C6EB09"/>
<evidence type="ECO:0000313" key="9">
    <source>
        <dbReference type="EMBL" id="HHS52614.1"/>
    </source>
</evidence>
<keyword evidence="3" id="KW-0548">Nucleotidyltransferase</keyword>
<proteinExistence type="predicted"/>
<dbReference type="GO" id="GO:0046872">
    <property type="term" value="F:metal ion binding"/>
    <property type="evidence" value="ECO:0007669"/>
    <property type="project" value="UniProtKB-KW"/>
</dbReference>
<keyword evidence="6" id="KW-0067">ATP-binding</keyword>